<feature type="modified residue" description="4-aspartylphosphate" evidence="2">
    <location>
        <position position="56"/>
    </location>
</feature>
<feature type="domain" description="HTH luxR-type" evidence="3">
    <location>
        <begin position="136"/>
        <end position="201"/>
    </location>
</feature>
<protein>
    <submittedName>
        <fullName evidence="5">Response regulator transcription factor</fullName>
    </submittedName>
</protein>
<feature type="domain" description="Response regulatory" evidence="4">
    <location>
        <begin position="5"/>
        <end position="121"/>
    </location>
</feature>
<gene>
    <name evidence="5" type="ORF">GCU69_17035</name>
</gene>
<evidence type="ECO:0000313" key="6">
    <source>
        <dbReference type="Proteomes" id="UP000621266"/>
    </source>
</evidence>
<dbReference type="PRINTS" id="PR00038">
    <property type="entry name" value="HTHLUXR"/>
</dbReference>
<comment type="caution">
    <text evidence="5">The sequence shown here is derived from an EMBL/GenBank/DDBJ whole genome shotgun (WGS) entry which is preliminary data.</text>
</comment>
<keyword evidence="6" id="KW-1185">Reference proteome</keyword>
<keyword evidence="2" id="KW-0597">Phosphoprotein</keyword>
<dbReference type="InterPro" id="IPR001789">
    <property type="entry name" value="Sig_transdc_resp-reg_receiver"/>
</dbReference>
<dbReference type="CDD" id="cd06170">
    <property type="entry name" value="LuxR_C_like"/>
    <property type="match status" value="1"/>
</dbReference>
<evidence type="ECO:0000259" key="3">
    <source>
        <dbReference type="PROSITE" id="PS50043"/>
    </source>
</evidence>
<accession>A0ABQ7FG87</accession>
<reference evidence="5 6" key="1">
    <citation type="submission" date="2019-10" db="EMBL/GenBank/DDBJ databases">
        <title>Streptomyces tenebrisbrunneis sp.nov., an endogenous actinomycete isolated from of Lycium ruthenicum.</title>
        <authorList>
            <person name="Ma L."/>
        </authorList>
    </citation>
    <scope>NUCLEOTIDE SEQUENCE [LARGE SCALE GENOMIC DNA]</scope>
    <source>
        <strain evidence="5 6">TRM 66187</strain>
    </source>
</reference>
<organism evidence="5 6">
    <name type="scientific">Streptomyces lycii</name>
    <dbReference type="NCBI Taxonomy" id="2654337"/>
    <lineage>
        <taxon>Bacteria</taxon>
        <taxon>Bacillati</taxon>
        <taxon>Actinomycetota</taxon>
        <taxon>Actinomycetes</taxon>
        <taxon>Kitasatosporales</taxon>
        <taxon>Streptomycetaceae</taxon>
        <taxon>Streptomyces</taxon>
    </lineage>
</organism>
<dbReference type="SUPFAM" id="SSF46894">
    <property type="entry name" value="C-terminal effector domain of the bipartite response regulators"/>
    <property type="match status" value="1"/>
</dbReference>
<evidence type="ECO:0000313" key="5">
    <source>
        <dbReference type="EMBL" id="KAF4407922.1"/>
    </source>
</evidence>
<dbReference type="InterPro" id="IPR039420">
    <property type="entry name" value="WalR-like"/>
</dbReference>
<dbReference type="PANTHER" id="PTHR43214">
    <property type="entry name" value="TWO-COMPONENT RESPONSE REGULATOR"/>
    <property type="match status" value="1"/>
</dbReference>
<dbReference type="Gene3D" id="3.40.50.2300">
    <property type="match status" value="1"/>
</dbReference>
<evidence type="ECO:0000259" key="4">
    <source>
        <dbReference type="PROSITE" id="PS50110"/>
    </source>
</evidence>
<evidence type="ECO:0000256" key="1">
    <source>
        <dbReference type="ARBA" id="ARBA00023125"/>
    </source>
</evidence>
<sequence>MLSVNILLAEDVHMIRGALIALLELEPDFQVVASVDRGDLIVETALKVRPDVAVIDVDLPGIDGLTAAAELRTELPGCHTLILTSLGRPGVLRRALAAQVSGFLLKDAPPDRLAQAVRTITTGRRVIDPQLALSAWDSPENPLSPRETEVLRLAAQGADAAEIAGCLYLSKGTVRNYLTAIVAKLHARNRVDAIRIAEEAGWIP</sequence>
<dbReference type="InterPro" id="IPR016032">
    <property type="entry name" value="Sig_transdc_resp-reg_C-effctor"/>
</dbReference>
<dbReference type="Pfam" id="PF00196">
    <property type="entry name" value="GerE"/>
    <property type="match status" value="1"/>
</dbReference>
<dbReference type="SMART" id="SM00448">
    <property type="entry name" value="REC"/>
    <property type="match status" value="1"/>
</dbReference>
<dbReference type="EMBL" id="WHPN01000295">
    <property type="protein sequence ID" value="KAF4407922.1"/>
    <property type="molecule type" value="Genomic_DNA"/>
</dbReference>
<dbReference type="PROSITE" id="PS50110">
    <property type="entry name" value="RESPONSE_REGULATORY"/>
    <property type="match status" value="1"/>
</dbReference>
<name>A0ABQ7FG87_9ACTN</name>
<dbReference type="Pfam" id="PF00072">
    <property type="entry name" value="Response_reg"/>
    <property type="match status" value="1"/>
</dbReference>
<dbReference type="SMART" id="SM00421">
    <property type="entry name" value="HTH_LUXR"/>
    <property type="match status" value="1"/>
</dbReference>
<evidence type="ECO:0000256" key="2">
    <source>
        <dbReference type="PROSITE-ProRule" id="PRU00169"/>
    </source>
</evidence>
<keyword evidence="1" id="KW-0238">DNA-binding</keyword>
<dbReference type="PROSITE" id="PS00622">
    <property type="entry name" value="HTH_LUXR_1"/>
    <property type="match status" value="1"/>
</dbReference>
<dbReference type="PANTHER" id="PTHR43214:SF42">
    <property type="entry name" value="TRANSCRIPTIONAL REGULATORY PROTEIN DESR"/>
    <property type="match status" value="1"/>
</dbReference>
<dbReference type="PROSITE" id="PS50043">
    <property type="entry name" value="HTH_LUXR_2"/>
    <property type="match status" value="1"/>
</dbReference>
<dbReference type="RefSeq" id="WP_098752055.1">
    <property type="nucleotide sequence ID" value="NZ_WHPN01000295.1"/>
</dbReference>
<proteinExistence type="predicted"/>
<dbReference type="InterPro" id="IPR011006">
    <property type="entry name" value="CheY-like_superfamily"/>
</dbReference>
<dbReference type="Proteomes" id="UP000621266">
    <property type="component" value="Unassembled WGS sequence"/>
</dbReference>
<dbReference type="SUPFAM" id="SSF52172">
    <property type="entry name" value="CheY-like"/>
    <property type="match status" value="1"/>
</dbReference>
<dbReference type="InterPro" id="IPR000792">
    <property type="entry name" value="Tscrpt_reg_LuxR_C"/>
</dbReference>